<comment type="subunit">
    <text evidence="7">Subunit of the heterotrimeric GatFAB amidotransferase (AdT) complex, composed of A, B and F subunits.</text>
</comment>
<gene>
    <name evidence="7" type="primary">HER2</name>
    <name evidence="10" type="ORF">NADFUDRAFT_50604</name>
</gene>
<dbReference type="HAMAP" id="MF_00120">
    <property type="entry name" value="GatA"/>
    <property type="match status" value="1"/>
</dbReference>
<evidence type="ECO:0000256" key="2">
    <source>
        <dbReference type="ARBA" id="ARBA00022598"/>
    </source>
</evidence>
<dbReference type="PANTHER" id="PTHR11895:SF7">
    <property type="entry name" value="GLUTAMYL-TRNA(GLN) AMIDOTRANSFERASE SUBUNIT A, MITOCHONDRIAL"/>
    <property type="match status" value="1"/>
</dbReference>
<sequence length="485" mass="52363">MNMNILKREAQNVLNNIRLLNPRTNAFISLSPENSVLTAVEASLNAKVRSDISGKLLAVKDNFCTQDLTTTCGSKILESYRSPYEAQAVRLLKEAGVVVVGKANMDEFGMGTHNVLSAFGPVTNPRFSDNSYSAGGSSGGSAAAVSADMCHFALGTDTGGSVRLPGAYCGVVGFKPSYGLISRDGVVAYAQSLDTVGILAKDVGMVRSVFNILNAYDPKDPTSIQPSIRKRLFSAPAENEITGRNNKKWRIGLMTDCNLSELSPVVKSGWMESLSYLHSLGHEIVPISIPSIRTALPAYYIIASSEASSNLARYDGIRYGSRANADRSDESRGGPLYGPTRQDGFGEEVRNRIILGNYNLTGDSFNSHFLKAQEVRRKVQNQFNEVFSKSNILISDETIYNAEGVDFLVTPCTTSTPPELAQVNKLPPSESYINDVLTVPASLAGIPAVSVPWKVKGETIGIQVIGQYGDDLDVLKIAQTLQSRK</sequence>
<evidence type="ECO:0000256" key="5">
    <source>
        <dbReference type="ARBA" id="ARBA00022917"/>
    </source>
</evidence>
<feature type="region of interest" description="Disordered" evidence="8">
    <location>
        <begin position="323"/>
        <end position="344"/>
    </location>
</feature>
<evidence type="ECO:0000259" key="9">
    <source>
        <dbReference type="Pfam" id="PF01425"/>
    </source>
</evidence>
<dbReference type="EC" id="6.3.5.7" evidence="7"/>
<dbReference type="InterPro" id="IPR020556">
    <property type="entry name" value="Amidase_CS"/>
</dbReference>
<dbReference type="GO" id="GO:0070681">
    <property type="term" value="P:glutaminyl-tRNAGln biosynthesis via transamidation"/>
    <property type="evidence" value="ECO:0007669"/>
    <property type="project" value="UniProtKB-UniRule"/>
</dbReference>
<dbReference type="Gene3D" id="3.90.1300.10">
    <property type="entry name" value="Amidase signature (AS) domain"/>
    <property type="match status" value="1"/>
</dbReference>
<comment type="subcellular location">
    <subcellularLocation>
        <location evidence="7">Mitochondrion</location>
    </subcellularLocation>
</comment>
<comment type="catalytic activity">
    <reaction evidence="6 7">
        <text>L-glutamyl-tRNA(Gln) + L-glutamine + ATP + H2O = L-glutaminyl-tRNA(Gln) + L-glutamate + ADP + phosphate + H(+)</text>
        <dbReference type="Rhea" id="RHEA:17521"/>
        <dbReference type="Rhea" id="RHEA-COMP:9681"/>
        <dbReference type="Rhea" id="RHEA-COMP:9684"/>
        <dbReference type="ChEBI" id="CHEBI:15377"/>
        <dbReference type="ChEBI" id="CHEBI:15378"/>
        <dbReference type="ChEBI" id="CHEBI:29985"/>
        <dbReference type="ChEBI" id="CHEBI:30616"/>
        <dbReference type="ChEBI" id="CHEBI:43474"/>
        <dbReference type="ChEBI" id="CHEBI:58359"/>
        <dbReference type="ChEBI" id="CHEBI:78520"/>
        <dbReference type="ChEBI" id="CHEBI:78521"/>
        <dbReference type="ChEBI" id="CHEBI:456216"/>
        <dbReference type="EC" id="6.3.5.7"/>
    </reaction>
</comment>
<dbReference type="Pfam" id="PF01425">
    <property type="entry name" value="Amidase"/>
    <property type="match status" value="1"/>
</dbReference>
<dbReference type="InterPro" id="IPR000120">
    <property type="entry name" value="Amidase"/>
</dbReference>
<feature type="active site" description="Charge relay system" evidence="7">
    <location>
        <position position="60"/>
    </location>
</feature>
<keyword evidence="5 7" id="KW-0648">Protein biosynthesis</keyword>
<evidence type="ECO:0000313" key="10">
    <source>
        <dbReference type="EMBL" id="ODQ66693.1"/>
    </source>
</evidence>
<dbReference type="STRING" id="857566.A0A1E3PMN1"/>
<keyword evidence="7" id="KW-0496">Mitochondrion</keyword>
<dbReference type="PROSITE" id="PS00571">
    <property type="entry name" value="AMIDASES"/>
    <property type="match status" value="1"/>
</dbReference>
<keyword evidence="4 7" id="KW-0067">ATP-binding</keyword>
<dbReference type="InterPro" id="IPR023631">
    <property type="entry name" value="Amidase_dom"/>
</dbReference>
<dbReference type="EMBL" id="KV454408">
    <property type="protein sequence ID" value="ODQ66693.1"/>
    <property type="molecule type" value="Genomic_DNA"/>
</dbReference>
<dbReference type="GO" id="GO:0016740">
    <property type="term" value="F:transferase activity"/>
    <property type="evidence" value="ECO:0007669"/>
    <property type="project" value="UniProtKB-KW"/>
</dbReference>
<dbReference type="NCBIfam" id="TIGR00132">
    <property type="entry name" value="gatA"/>
    <property type="match status" value="1"/>
</dbReference>
<evidence type="ECO:0000256" key="8">
    <source>
        <dbReference type="SAM" id="MobiDB-lite"/>
    </source>
</evidence>
<feature type="active site" description="Charge relay system" evidence="7">
    <location>
        <position position="137"/>
    </location>
</feature>
<dbReference type="AlphaFoldDB" id="A0A1E3PMN1"/>
<dbReference type="GO" id="GO:0030956">
    <property type="term" value="C:glutamyl-tRNA(Gln) amidotransferase complex"/>
    <property type="evidence" value="ECO:0007669"/>
    <property type="project" value="UniProtKB-UniRule"/>
</dbReference>
<dbReference type="Proteomes" id="UP000095009">
    <property type="component" value="Unassembled WGS sequence"/>
</dbReference>
<feature type="domain" description="Amidase" evidence="9">
    <location>
        <begin position="12"/>
        <end position="475"/>
    </location>
</feature>
<dbReference type="InterPro" id="IPR036928">
    <property type="entry name" value="AS_sf"/>
</dbReference>
<organism evidence="10 11">
    <name type="scientific">Nadsonia fulvescens var. elongata DSM 6958</name>
    <dbReference type="NCBI Taxonomy" id="857566"/>
    <lineage>
        <taxon>Eukaryota</taxon>
        <taxon>Fungi</taxon>
        <taxon>Dikarya</taxon>
        <taxon>Ascomycota</taxon>
        <taxon>Saccharomycotina</taxon>
        <taxon>Dipodascomycetes</taxon>
        <taxon>Dipodascales</taxon>
        <taxon>Dipodascales incertae sedis</taxon>
        <taxon>Nadsonia</taxon>
    </lineage>
</organism>
<keyword evidence="3 7" id="KW-0547">Nucleotide-binding</keyword>
<evidence type="ECO:0000256" key="1">
    <source>
        <dbReference type="ARBA" id="ARBA00008069"/>
    </source>
</evidence>
<evidence type="ECO:0000256" key="7">
    <source>
        <dbReference type="HAMAP-Rule" id="MF_03150"/>
    </source>
</evidence>
<evidence type="ECO:0000256" key="3">
    <source>
        <dbReference type="ARBA" id="ARBA00022741"/>
    </source>
</evidence>
<proteinExistence type="inferred from homology"/>
<accession>A0A1E3PMN1</accession>
<comment type="function">
    <text evidence="7">Allows the formation of correctly charged Gln-tRNA(Gln) through the transamidation of misacylated Glu-tRNA(Gln) in the mitochondria. The reaction takes place in the presence of glutamine and ATP through an activated gamma-phospho-Glu-tRNA(Gln).</text>
</comment>
<protein>
    <recommendedName>
        <fullName evidence="7">Glutamyl-tRNA(Gln) amidotransferase subunit A, mitochondrial</fullName>
        <shortName evidence="7">Glu-AdT subunit A</shortName>
        <ecNumber evidence="7">6.3.5.7</ecNumber>
    </recommendedName>
</protein>
<dbReference type="SUPFAM" id="SSF75304">
    <property type="entry name" value="Amidase signature (AS) enzymes"/>
    <property type="match status" value="1"/>
</dbReference>
<dbReference type="InterPro" id="IPR004412">
    <property type="entry name" value="GatA"/>
</dbReference>
<feature type="active site" description="Acyl-ester intermediate" evidence="7">
    <location>
        <position position="161"/>
    </location>
</feature>
<dbReference type="PANTHER" id="PTHR11895">
    <property type="entry name" value="TRANSAMIDASE"/>
    <property type="match status" value="1"/>
</dbReference>
<dbReference type="GO" id="GO:0005524">
    <property type="term" value="F:ATP binding"/>
    <property type="evidence" value="ECO:0007669"/>
    <property type="project" value="UniProtKB-KW"/>
</dbReference>
<evidence type="ECO:0000313" key="11">
    <source>
        <dbReference type="Proteomes" id="UP000095009"/>
    </source>
</evidence>
<dbReference type="GO" id="GO:0005739">
    <property type="term" value="C:mitochondrion"/>
    <property type="evidence" value="ECO:0007669"/>
    <property type="project" value="UniProtKB-SubCell"/>
</dbReference>
<evidence type="ECO:0000256" key="4">
    <source>
        <dbReference type="ARBA" id="ARBA00022840"/>
    </source>
</evidence>
<name>A0A1E3PMN1_9ASCO</name>
<dbReference type="OrthoDB" id="421993at2759"/>
<dbReference type="GO" id="GO:0050567">
    <property type="term" value="F:glutaminyl-tRNA synthase (glutamine-hydrolyzing) activity"/>
    <property type="evidence" value="ECO:0007669"/>
    <property type="project" value="UniProtKB-UniRule"/>
</dbReference>
<keyword evidence="2 7" id="KW-0436">Ligase</keyword>
<keyword evidence="10" id="KW-0808">Transferase</keyword>
<comment type="similarity">
    <text evidence="1 7">Belongs to the amidase family. GatA subfamily.</text>
</comment>
<evidence type="ECO:0000256" key="6">
    <source>
        <dbReference type="ARBA" id="ARBA00047407"/>
    </source>
</evidence>
<dbReference type="GO" id="GO:0032543">
    <property type="term" value="P:mitochondrial translation"/>
    <property type="evidence" value="ECO:0007669"/>
    <property type="project" value="UniProtKB-UniRule"/>
</dbReference>
<keyword evidence="11" id="KW-1185">Reference proteome</keyword>
<reference evidence="10 11" key="1">
    <citation type="journal article" date="2016" name="Proc. Natl. Acad. Sci. U.S.A.">
        <title>Comparative genomics of biotechnologically important yeasts.</title>
        <authorList>
            <person name="Riley R."/>
            <person name="Haridas S."/>
            <person name="Wolfe K.H."/>
            <person name="Lopes M.R."/>
            <person name="Hittinger C.T."/>
            <person name="Goeker M."/>
            <person name="Salamov A.A."/>
            <person name="Wisecaver J.H."/>
            <person name="Long T.M."/>
            <person name="Calvey C.H."/>
            <person name="Aerts A.L."/>
            <person name="Barry K.W."/>
            <person name="Choi C."/>
            <person name="Clum A."/>
            <person name="Coughlan A.Y."/>
            <person name="Deshpande S."/>
            <person name="Douglass A.P."/>
            <person name="Hanson S.J."/>
            <person name="Klenk H.-P."/>
            <person name="LaButti K.M."/>
            <person name="Lapidus A."/>
            <person name="Lindquist E.A."/>
            <person name="Lipzen A.M."/>
            <person name="Meier-Kolthoff J.P."/>
            <person name="Ohm R.A."/>
            <person name="Otillar R.P."/>
            <person name="Pangilinan J.L."/>
            <person name="Peng Y."/>
            <person name="Rokas A."/>
            <person name="Rosa C.A."/>
            <person name="Scheuner C."/>
            <person name="Sibirny A.A."/>
            <person name="Slot J.C."/>
            <person name="Stielow J.B."/>
            <person name="Sun H."/>
            <person name="Kurtzman C.P."/>
            <person name="Blackwell M."/>
            <person name="Grigoriev I.V."/>
            <person name="Jeffries T.W."/>
        </authorList>
    </citation>
    <scope>NUCLEOTIDE SEQUENCE [LARGE SCALE GENOMIC DNA]</scope>
    <source>
        <strain evidence="10 11">DSM 6958</strain>
    </source>
</reference>